<dbReference type="eggNOG" id="COG5551">
    <property type="taxonomic scope" value="Bacteria"/>
</dbReference>
<dbReference type="KEGG" id="naz:Aazo_4233"/>
<dbReference type="HOGENOM" id="CLU_2618494_0_0_3"/>
<evidence type="ECO:0000313" key="1">
    <source>
        <dbReference type="EMBL" id="ADI65625.1"/>
    </source>
</evidence>
<dbReference type="Gene3D" id="3.30.70.1890">
    <property type="match status" value="1"/>
</dbReference>
<proteinExistence type="predicted"/>
<dbReference type="InterPro" id="IPR045747">
    <property type="entry name" value="CRISPR-assoc_prot_Cas6_N_sf"/>
</dbReference>
<evidence type="ECO:0000313" key="2">
    <source>
        <dbReference type="Proteomes" id="UP000001511"/>
    </source>
</evidence>
<dbReference type="Proteomes" id="UP000001511">
    <property type="component" value="Chromosome"/>
</dbReference>
<sequence length="78" mass="8594">MSLQQHSSTTLHSIVVELAAVDVGYIPPTLSRALHALLLKWLTVGNPSVAEFVHTSQHSPLDLSGKSTWCQKNGRREF</sequence>
<dbReference type="EMBL" id="CP002059">
    <property type="protein sequence ID" value="ADI65625.1"/>
    <property type="molecule type" value="Genomic_DNA"/>
</dbReference>
<keyword evidence="2" id="KW-1185">Reference proteome</keyword>
<accession>D7DW54</accession>
<name>D7DW54_NOSA0</name>
<organism evidence="1 2">
    <name type="scientific">Nostoc azollae (strain 0708)</name>
    <name type="common">Anabaena azollae (strain 0708)</name>
    <dbReference type="NCBI Taxonomy" id="551115"/>
    <lineage>
        <taxon>Bacteria</taxon>
        <taxon>Bacillati</taxon>
        <taxon>Cyanobacteriota</taxon>
        <taxon>Cyanophyceae</taxon>
        <taxon>Nostocales</taxon>
        <taxon>Nostocaceae</taxon>
        <taxon>Trichormus</taxon>
    </lineage>
</organism>
<gene>
    <name evidence="1" type="ordered locus">Aazo_4233</name>
</gene>
<protein>
    <submittedName>
        <fullName evidence="1">CRISPR-associated Cas5e family protein</fullName>
    </submittedName>
</protein>
<dbReference type="AlphaFoldDB" id="D7DW54"/>
<dbReference type="RefSeq" id="WP_013192636.1">
    <property type="nucleotide sequence ID" value="NC_014248.1"/>
</dbReference>
<reference evidence="1 2" key="1">
    <citation type="journal article" date="2010" name="PLoS ONE">
        <title>Genome erosion in a nitrogen-fixing vertically transmitted endosymbiotic multicellular cyanobacterium.</title>
        <authorList>
            <person name="Ran L."/>
            <person name="Larsson J."/>
            <person name="Vigil-Stenman T."/>
            <person name="Nylander J.A."/>
            <person name="Ininbergs K."/>
            <person name="Zheng W.W."/>
            <person name="Lapidus A."/>
            <person name="Lowry S."/>
            <person name="Haselkorn R."/>
            <person name="Bergman B."/>
        </authorList>
    </citation>
    <scope>NUCLEOTIDE SEQUENCE [LARGE SCALE GENOMIC DNA]</scope>
    <source>
        <strain evidence="1 2">0708</strain>
    </source>
</reference>